<comment type="caution">
    <text evidence="3">The sequence shown here is derived from an EMBL/GenBank/DDBJ whole genome shotgun (WGS) entry which is preliminary data.</text>
</comment>
<organism evidence="3 4">
    <name type="scientific">Alkalispirochaeta sphaeroplastigenens</name>
    <dbReference type="NCBI Taxonomy" id="1187066"/>
    <lineage>
        <taxon>Bacteria</taxon>
        <taxon>Pseudomonadati</taxon>
        <taxon>Spirochaetota</taxon>
        <taxon>Spirochaetia</taxon>
        <taxon>Spirochaetales</taxon>
        <taxon>Spirochaetaceae</taxon>
        <taxon>Alkalispirochaeta</taxon>
    </lineage>
</organism>
<reference evidence="4" key="1">
    <citation type="submission" date="2015-12" db="EMBL/GenBank/DDBJ databases">
        <authorList>
            <person name="Lodha T.D."/>
            <person name="Chintalapati S."/>
            <person name="Chintalapati V.R."/>
            <person name="Sravanthi T."/>
        </authorList>
    </citation>
    <scope>NUCLEOTIDE SEQUENCE [LARGE SCALE GENOMIC DNA]</scope>
    <source>
        <strain evidence="4">JC133</strain>
    </source>
</reference>
<dbReference type="RefSeq" id="WP_103680016.1">
    <property type="nucleotide sequence ID" value="NZ_LPWH01000062.1"/>
</dbReference>
<dbReference type="Gene3D" id="3.40.309.10">
    <property type="entry name" value="Aldehyde Dehydrogenase, Chain A, domain 2"/>
    <property type="match status" value="1"/>
</dbReference>
<dbReference type="InterPro" id="IPR016161">
    <property type="entry name" value="Ald_DH/histidinol_DH"/>
</dbReference>
<dbReference type="CDD" id="cd07122">
    <property type="entry name" value="ALDH_F20_ACDH"/>
    <property type="match status" value="1"/>
</dbReference>
<dbReference type="PANTHER" id="PTHR11699">
    <property type="entry name" value="ALDEHYDE DEHYDROGENASE-RELATED"/>
    <property type="match status" value="1"/>
</dbReference>
<evidence type="ECO:0000259" key="2">
    <source>
        <dbReference type="Pfam" id="PF00171"/>
    </source>
</evidence>
<dbReference type="Proteomes" id="UP000237350">
    <property type="component" value="Unassembled WGS sequence"/>
</dbReference>
<dbReference type="GO" id="GO:0016620">
    <property type="term" value="F:oxidoreductase activity, acting on the aldehyde or oxo group of donors, NAD or NADP as acceptor"/>
    <property type="evidence" value="ECO:0007669"/>
    <property type="project" value="InterPro"/>
</dbReference>
<dbReference type="EMBL" id="LPWH01000062">
    <property type="protein sequence ID" value="POR02241.1"/>
    <property type="molecule type" value="Genomic_DNA"/>
</dbReference>
<evidence type="ECO:0000313" key="4">
    <source>
        <dbReference type="Proteomes" id="UP000237350"/>
    </source>
</evidence>
<dbReference type="AlphaFoldDB" id="A0A2S4JRV5"/>
<dbReference type="Gene3D" id="3.40.605.10">
    <property type="entry name" value="Aldehyde Dehydrogenase, Chain A, domain 1"/>
    <property type="match status" value="1"/>
</dbReference>
<keyword evidence="1" id="KW-0560">Oxidoreductase</keyword>
<sequence length="497" mass="53023">MQEKQTFDADLLSIQEARERAVAARAAQRKFLKASQQEVDRICAAMAEAAFDASERLGQMAHEETGFGVPAHKCVKNQFASKTLWESIRDIPTVGVIERDEARKVVKIGWPVGVIAGLIPSTNPTSTAMFKILTGVKARNAVIIAPHPSAKNCAFETVRIMVEAGERAGMPPGLVSCMKYVSLEGSRELMQHYAVSLILATGGTPMVRAAHSMGKPAIGVGPGNVPVYVDRSAYVRKAAQDIVNSKAFDCSVICATEQAVVADRPIAEQLRQEMRAAGAHWVNDEERRALERLLFHANGAMNARAVGKTPQQLAAMAGISVPDDARVLVVDLEGVGKEYPLSGEKLTTVLGFYIEDDWHAGCERCLQLIRYGGDGHSLVIHATDEEVVEAFGLEKPVFRILVNTWGTLGAVGATTGVMPSMTLAPGGVGGAVMSGNITVTHLLNVKQLATMTSEPPEAAKSLAPGVKALPTGGKNPGESLHSPELIADIVRQVLAEI</sequence>
<keyword evidence="4" id="KW-1185">Reference proteome</keyword>
<gene>
    <name evidence="3" type="ORF">AU468_06530</name>
</gene>
<proteinExistence type="predicted"/>
<dbReference type="SUPFAM" id="SSF53720">
    <property type="entry name" value="ALDH-like"/>
    <property type="match status" value="1"/>
</dbReference>
<dbReference type="InterPro" id="IPR016162">
    <property type="entry name" value="Ald_DH_N"/>
</dbReference>
<feature type="domain" description="Aldehyde dehydrogenase" evidence="2">
    <location>
        <begin position="16"/>
        <end position="278"/>
    </location>
</feature>
<name>A0A2S4JRV5_9SPIO</name>
<dbReference type="InterPro" id="IPR016163">
    <property type="entry name" value="Ald_DH_C"/>
</dbReference>
<evidence type="ECO:0000313" key="3">
    <source>
        <dbReference type="EMBL" id="POR02241.1"/>
    </source>
</evidence>
<dbReference type="OrthoDB" id="9815791at2"/>
<protein>
    <recommendedName>
        <fullName evidence="2">Aldehyde dehydrogenase domain-containing protein</fullName>
    </recommendedName>
</protein>
<accession>A0A2S4JRV5</accession>
<evidence type="ECO:0000256" key="1">
    <source>
        <dbReference type="ARBA" id="ARBA00023002"/>
    </source>
</evidence>
<dbReference type="InterPro" id="IPR015590">
    <property type="entry name" value="Aldehyde_DH_dom"/>
</dbReference>
<dbReference type="Pfam" id="PF00171">
    <property type="entry name" value="Aldedh"/>
    <property type="match status" value="1"/>
</dbReference>